<dbReference type="Gene3D" id="1.10.10.60">
    <property type="entry name" value="Homeodomain-like"/>
    <property type="match status" value="2"/>
</dbReference>
<keyword evidence="3" id="KW-0804">Transcription</keyword>
<evidence type="ECO:0000313" key="5">
    <source>
        <dbReference type="EMBL" id="NHN34604.1"/>
    </source>
</evidence>
<evidence type="ECO:0000256" key="2">
    <source>
        <dbReference type="ARBA" id="ARBA00023125"/>
    </source>
</evidence>
<dbReference type="InterPro" id="IPR009057">
    <property type="entry name" value="Homeodomain-like_sf"/>
</dbReference>
<dbReference type="Pfam" id="PF02311">
    <property type="entry name" value="AraC_binding"/>
    <property type="match status" value="1"/>
</dbReference>
<dbReference type="SUPFAM" id="SSF46689">
    <property type="entry name" value="Homeodomain-like"/>
    <property type="match status" value="2"/>
</dbReference>
<organism evidence="5 6">
    <name type="scientific">Paenibacillus agricola</name>
    <dbReference type="NCBI Taxonomy" id="2716264"/>
    <lineage>
        <taxon>Bacteria</taxon>
        <taxon>Bacillati</taxon>
        <taxon>Bacillota</taxon>
        <taxon>Bacilli</taxon>
        <taxon>Bacillales</taxon>
        <taxon>Paenibacillaceae</taxon>
        <taxon>Paenibacillus</taxon>
    </lineage>
</organism>
<dbReference type="PROSITE" id="PS01124">
    <property type="entry name" value="HTH_ARAC_FAMILY_2"/>
    <property type="match status" value="1"/>
</dbReference>
<dbReference type="InterPro" id="IPR014710">
    <property type="entry name" value="RmlC-like_jellyroll"/>
</dbReference>
<keyword evidence="1" id="KW-0805">Transcription regulation</keyword>
<keyword evidence="6" id="KW-1185">Reference proteome</keyword>
<dbReference type="CDD" id="cd02208">
    <property type="entry name" value="cupin_RmlC-like"/>
    <property type="match status" value="1"/>
</dbReference>
<dbReference type="EMBL" id="JAAOIW010000020">
    <property type="protein sequence ID" value="NHN34604.1"/>
    <property type="molecule type" value="Genomic_DNA"/>
</dbReference>
<proteinExistence type="predicted"/>
<dbReference type="InterPro" id="IPR003313">
    <property type="entry name" value="AraC-bd"/>
</dbReference>
<feature type="domain" description="HTH araC/xylS-type" evidence="4">
    <location>
        <begin position="199"/>
        <end position="297"/>
    </location>
</feature>
<dbReference type="Gene3D" id="2.60.120.10">
    <property type="entry name" value="Jelly Rolls"/>
    <property type="match status" value="1"/>
</dbReference>
<dbReference type="RefSeq" id="WP_166155782.1">
    <property type="nucleotide sequence ID" value="NZ_JAAOIW010000020.1"/>
</dbReference>
<evidence type="ECO:0000256" key="3">
    <source>
        <dbReference type="ARBA" id="ARBA00023163"/>
    </source>
</evidence>
<protein>
    <submittedName>
        <fullName evidence="5">AraC family transcriptional regulator</fullName>
    </submittedName>
</protein>
<accession>A0ABX0JDT6</accession>
<dbReference type="SUPFAM" id="SSF51215">
    <property type="entry name" value="Regulatory protein AraC"/>
    <property type="match status" value="1"/>
</dbReference>
<evidence type="ECO:0000259" key="4">
    <source>
        <dbReference type="PROSITE" id="PS01124"/>
    </source>
</evidence>
<gene>
    <name evidence="5" type="ORF">G9U52_32985</name>
</gene>
<keyword evidence="2" id="KW-0238">DNA-binding</keyword>
<dbReference type="Pfam" id="PF12833">
    <property type="entry name" value="HTH_18"/>
    <property type="match status" value="1"/>
</dbReference>
<dbReference type="InterPro" id="IPR037923">
    <property type="entry name" value="HTH-like"/>
</dbReference>
<dbReference type="PANTHER" id="PTHR43280">
    <property type="entry name" value="ARAC-FAMILY TRANSCRIPTIONAL REGULATOR"/>
    <property type="match status" value="1"/>
</dbReference>
<dbReference type="Proteomes" id="UP001165962">
    <property type="component" value="Unassembled WGS sequence"/>
</dbReference>
<dbReference type="InterPro" id="IPR018060">
    <property type="entry name" value="HTH_AraC"/>
</dbReference>
<comment type="caution">
    <text evidence="5">The sequence shown here is derived from an EMBL/GenBank/DDBJ whole genome shotgun (WGS) entry which is preliminary data.</text>
</comment>
<sequence length="308" mass="35947">MTISMEPQLDPVREEVVIYQNPLLFLKVWEVQSDYPRADIPRVWPWHYHKEVEFLAVTEGVAGIQTKEDYQTLERGDLMLFGSSQLHRIRKAHPSQLRFIVLQVDLLQHFDQSSMPYLHGFSEFMHPLGKLNYIFREQPEGRAEAYSLIQDIYLESQVRQRGYELAIGAAIKRLLLVLLRYDSLMLMQGGTEMEVTRLRPVIDYVERNLGERITVEDVCSLMNFSYAYFIRYFRSAMGLSFVEFVNYKRVKKAERLLLTRDLSIMEIACEVGIPSTAQFYKLFKRYNHCAPGEFKAAMSGKTIDSDSI</sequence>
<dbReference type="PANTHER" id="PTHR43280:SF27">
    <property type="entry name" value="TRANSCRIPTIONAL REGULATOR MTLR"/>
    <property type="match status" value="1"/>
</dbReference>
<name>A0ABX0JDT6_9BACL</name>
<reference evidence="5" key="1">
    <citation type="submission" date="2020-03" db="EMBL/GenBank/DDBJ databases">
        <title>Draft sequencing of Paenibacilllus sp. S3N08.</title>
        <authorList>
            <person name="Kim D.-U."/>
        </authorList>
    </citation>
    <scope>NUCLEOTIDE SEQUENCE</scope>
    <source>
        <strain evidence="5">S3N08</strain>
    </source>
</reference>
<evidence type="ECO:0000313" key="6">
    <source>
        <dbReference type="Proteomes" id="UP001165962"/>
    </source>
</evidence>
<evidence type="ECO:0000256" key="1">
    <source>
        <dbReference type="ARBA" id="ARBA00023015"/>
    </source>
</evidence>
<dbReference type="SMART" id="SM00342">
    <property type="entry name" value="HTH_ARAC"/>
    <property type="match status" value="1"/>
</dbReference>